<dbReference type="Proteomes" id="UP000578569">
    <property type="component" value="Unassembled WGS sequence"/>
</dbReference>
<proteinExistence type="predicted"/>
<keyword evidence="3" id="KW-1185">Reference proteome</keyword>
<reference evidence="2 3" key="1">
    <citation type="submission" date="2020-08" db="EMBL/GenBank/DDBJ databases">
        <title>Genomic Encyclopedia of Type Strains, Phase IV (KMG-IV): sequencing the most valuable type-strain genomes for metagenomic binning, comparative biology and taxonomic classification.</title>
        <authorList>
            <person name="Goeker M."/>
        </authorList>
    </citation>
    <scope>NUCLEOTIDE SEQUENCE [LARGE SCALE GENOMIC DNA]</scope>
    <source>
        <strain evidence="2 3">DSM 24194</strain>
    </source>
</reference>
<protein>
    <recommendedName>
        <fullName evidence="4">FAR-17a/AIG1-like protein</fullName>
    </recommendedName>
</protein>
<keyword evidence="1" id="KW-0472">Membrane</keyword>
<feature type="transmembrane region" description="Helical" evidence="1">
    <location>
        <begin position="18"/>
        <end position="39"/>
    </location>
</feature>
<evidence type="ECO:0008006" key="4">
    <source>
        <dbReference type="Google" id="ProtNLM"/>
    </source>
</evidence>
<keyword evidence="1" id="KW-0812">Transmembrane</keyword>
<feature type="transmembrane region" description="Helical" evidence="1">
    <location>
        <begin position="51"/>
        <end position="73"/>
    </location>
</feature>
<accession>A0A839Z0S0</accession>
<name>A0A839Z0S0_9SPHN</name>
<evidence type="ECO:0000313" key="2">
    <source>
        <dbReference type="EMBL" id="MBB3764148.1"/>
    </source>
</evidence>
<evidence type="ECO:0000256" key="1">
    <source>
        <dbReference type="SAM" id="Phobius"/>
    </source>
</evidence>
<organism evidence="2 3">
    <name type="scientific">Sphingomicrobium lutaoense</name>
    <dbReference type="NCBI Taxonomy" id="515949"/>
    <lineage>
        <taxon>Bacteria</taxon>
        <taxon>Pseudomonadati</taxon>
        <taxon>Pseudomonadota</taxon>
        <taxon>Alphaproteobacteria</taxon>
        <taxon>Sphingomonadales</taxon>
        <taxon>Sphingomonadaceae</taxon>
        <taxon>Sphingomicrobium</taxon>
    </lineage>
</organism>
<feature type="transmembrane region" description="Helical" evidence="1">
    <location>
        <begin position="113"/>
        <end position="132"/>
    </location>
</feature>
<sequence length="212" mass="23401">MPERDGWAMRGSMKGVKIFAGLIALMGWTALLLQAWLLVGQMGLGEGLWRFLGYFTILTNIGVAVVASLLALGHRGALTRARARLVFTAAIIFVGAAYWALLAGLWQPTGWQLVADIILHTLQPILFALLWWRMHDGNLRTRDAAAAMGWPLGYAGYALLRGANDDWYAYWFLDPEQQGLGGMSVSLLALSFAFFLLAWGMSRLPPYARSPN</sequence>
<feature type="transmembrane region" description="Helical" evidence="1">
    <location>
        <begin position="85"/>
        <end position="107"/>
    </location>
</feature>
<feature type="transmembrane region" description="Helical" evidence="1">
    <location>
        <begin position="144"/>
        <end position="160"/>
    </location>
</feature>
<gene>
    <name evidence="2" type="ORF">FHS50_001171</name>
</gene>
<keyword evidence="1" id="KW-1133">Transmembrane helix</keyword>
<feature type="transmembrane region" description="Helical" evidence="1">
    <location>
        <begin position="180"/>
        <end position="199"/>
    </location>
</feature>
<dbReference type="AlphaFoldDB" id="A0A839Z0S0"/>
<dbReference type="NCBIfam" id="NF038065">
    <property type="entry name" value="Pr6Pr"/>
    <property type="match status" value="1"/>
</dbReference>
<comment type="caution">
    <text evidence="2">The sequence shown here is derived from an EMBL/GenBank/DDBJ whole genome shotgun (WGS) entry which is preliminary data.</text>
</comment>
<dbReference type="InterPro" id="IPR049713">
    <property type="entry name" value="Pr6Pr-like"/>
</dbReference>
<dbReference type="RefSeq" id="WP_183933431.1">
    <property type="nucleotide sequence ID" value="NZ_JACICF010000001.1"/>
</dbReference>
<evidence type="ECO:0000313" key="3">
    <source>
        <dbReference type="Proteomes" id="UP000578569"/>
    </source>
</evidence>
<dbReference type="EMBL" id="JACICF010000001">
    <property type="protein sequence ID" value="MBB3764148.1"/>
    <property type="molecule type" value="Genomic_DNA"/>
</dbReference>